<keyword evidence="2 6" id="KW-0812">Transmembrane</keyword>
<keyword evidence="4 6" id="KW-0472">Membrane</keyword>
<evidence type="ECO:0000259" key="7">
    <source>
        <dbReference type="Pfam" id="PF00999"/>
    </source>
</evidence>
<dbReference type="GO" id="GO:0036376">
    <property type="term" value="P:sodium ion export across plasma membrane"/>
    <property type="evidence" value="ECO:0007669"/>
    <property type="project" value="InterPro"/>
</dbReference>
<name>A0A060TB50_BLAAD</name>
<feature type="transmembrane region" description="Helical" evidence="6">
    <location>
        <begin position="203"/>
        <end position="224"/>
    </location>
</feature>
<feature type="domain" description="Cation/H+ exchanger transmembrane" evidence="7">
    <location>
        <begin position="27"/>
        <end position="419"/>
    </location>
</feature>
<evidence type="ECO:0000256" key="3">
    <source>
        <dbReference type="ARBA" id="ARBA00022989"/>
    </source>
</evidence>
<feature type="compositionally biased region" description="Acidic residues" evidence="5">
    <location>
        <begin position="446"/>
        <end position="458"/>
    </location>
</feature>
<evidence type="ECO:0000256" key="4">
    <source>
        <dbReference type="ARBA" id="ARBA00023136"/>
    </source>
</evidence>
<dbReference type="GO" id="GO:0015385">
    <property type="term" value="F:sodium:proton antiporter activity"/>
    <property type="evidence" value="ECO:0007669"/>
    <property type="project" value="InterPro"/>
</dbReference>
<accession>A0A060TB50</accession>
<dbReference type="GO" id="GO:0120029">
    <property type="term" value="P:proton export across plasma membrane"/>
    <property type="evidence" value="ECO:0007669"/>
    <property type="project" value="InterPro"/>
</dbReference>
<feature type="transmembrane region" description="Helical" evidence="6">
    <location>
        <begin position="323"/>
        <end position="348"/>
    </location>
</feature>
<dbReference type="PANTHER" id="PTHR31382">
    <property type="entry name" value="NA(+)/H(+) ANTIPORTER"/>
    <property type="match status" value="1"/>
</dbReference>
<reference evidence="8" key="1">
    <citation type="submission" date="2014-02" db="EMBL/GenBank/DDBJ databases">
        <authorList>
            <person name="Genoscope - CEA"/>
        </authorList>
    </citation>
    <scope>NUCLEOTIDE SEQUENCE</scope>
    <source>
        <strain evidence="8">LS3</strain>
    </source>
</reference>
<feature type="region of interest" description="Disordered" evidence="5">
    <location>
        <begin position="432"/>
        <end position="458"/>
    </location>
</feature>
<dbReference type="GO" id="GO:0042391">
    <property type="term" value="P:regulation of membrane potential"/>
    <property type="evidence" value="ECO:0007669"/>
    <property type="project" value="InterPro"/>
</dbReference>
<comment type="subcellular location">
    <subcellularLocation>
        <location evidence="1">Membrane</location>
        <topology evidence="1">Multi-pass membrane protein</topology>
    </subcellularLocation>
</comment>
<organism evidence="8">
    <name type="scientific">Blastobotrys adeninivorans</name>
    <name type="common">Yeast</name>
    <name type="synonym">Arxula adeninivorans</name>
    <dbReference type="NCBI Taxonomy" id="409370"/>
    <lineage>
        <taxon>Eukaryota</taxon>
        <taxon>Fungi</taxon>
        <taxon>Dikarya</taxon>
        <taxon>Ascomycota</taxon>
        <taxon>Saccharomycotina</taxon>
        <taxon>Dipodascomycetes</taxon>
        <taxon>Dipodascales</taxon>
        <taxon>Trichomonascaceae</taxon>
        <taxon>Blastobotrys</taxon>
    </lineage>
</organism>
<gene>
    <name evidence="8" type="ORF">GNLVRS02_ARAD1D28578g</name>
</gene>
<evidence type="ECO:0000256" key="2">
    <source>
        <dbReference type="ARBA" id="ARBA00022692"/>
    </source>
</evidence>
<sequence>MVDKATELLSFTNFNRVTASIGGFSLLFCLISYFLRDRLYISEPLPSVIFGLIANKSNWAKFEEWGPEREISLNLTRIVLGIQLAVTGVRLPAKYLFTAWQSIAVLLVPVMTIMWIVSALIVYLVVPNFSFLDGLLIGACVTPTDPILCGSIVHGRFADKYVPKRVRDVILAEAGANDGFGYPFLFLALCIYRYSGTEIAKQWIVYTILYEIMLGIAYGAVAGLLAQRAMKYSRHYNLVDTDGYFFFVFAMALFIVGTGGLLGIDDLFACFVAGCVLNWNNEYQEATASDSLQPVMELVLNLGVFTWIGVTMPWAEFNNVMTVWHFIVIGIAILIFRRAPGLLGFYWAIPEIESFGEALFTGYFGPIAVGALFYLQILLEELEGFGLSESDWLYKVASPVVYFIILSSIVVHGLSITVLGFALNIKEKLDARPREERSYHSKSSEEEVSTDVAEEISV</sequence>
<dbReference type="AlphaFoldDB" id="A0A060TB50"/>
<feature type="transmembrane region" description="Helical" evidence="6">
    <location>
        <begin position="399"/>
        <end position="425"/>
    </location>
</feature>
<feature type="transmembrane region" description="Helical" evidence="6">
    <location>
        <begin position="360"/>
        <end position="379"/>
    </location>
</feature>
<proteinExistence type="predicted"/>
<feature type="transmembrane region" description="Helical" evidence="6">
    <location>
        <begin position="244"/>
        <end position="277"/>
    </location>
</feature>
<evidence type="ECO:0000256" key="5">
    <source>
        <dbReference type="SAM" id="MobiDB-lite"/>
    </source>
</evidence>
<reference evidence="8" key="2">
    <citation type="submission" date="2014-06" db="EMBL/GenBank/DDBJ databases">
        <title>The complete genome of Blastobotrys (Arxula) adeninivorans LS3 - a yeast of biotechnological interest.</title>
        <authorList>
            <person name="Kunze G."/>
            <person name="Gaillardin C."/>
            <person name="Czernicka M."/>
            <person name="Durrens P."/>
            <person name="Martin T."/>
            <person name="Boer E."/>
            <person name="Gabaldon T."/>
            <person name="Cruz J."/>
            <person name="Talla E."/>
            <person name="Marck C."/>
            <person name="Goffeau A."/>
            <person name="Barbe V."/>
            <person name="Baret P."/>
            <person name="Baronian K."/>
            <person name="Beier S."/>
            <person name="Bleykasten C."/>
            <person name="Bode R."/>
            <person name="Casaregola S."/>
            <person name="Despons L."/>
            <person name="Fairhead C."/>
            <person name="Giersberg M."/>
            <person name="Gierski P."/>
            <person name="Hahnel U."/>
            <person name="Hartmann A."/>
            <person name="Jankowska D."/>
            <person name="Jubin C."/>
            <person name="Jung P."/>
            <person name="Lafontaine I."/>
            <person name="Leh-Louis V."/>
            <person name="Lemaire M."/>
            <person name="Marcet-Houben M."/>
            <person name="Mascher M."/>
            <person name="Morel G."/>
            <person name="Richard G.-F."/>
            <person name="Riechen J."/>
            <person name="Sacerdot C."/>
            <person name="Sarkar A."/>
            <person name="Savel G."/>
            <person name="Schacherer J."/>
            <person name="Sherman D."/>
            <person name="Straub M.-L."/>
            <person name="Stein N."/>
            <person name="Thierry A."/>
            <person name="Trautwein-Schult A."/>
            <person name="Westhof E."/>
            <person name="Worch S."/>
            <person name="Dujon B."/>
            <person name="Souciet J.-L."/>
            <person name="Wincker P."/>
            <person name="Scholz U."/>
            <person name="Neuveglise N."/>
        </authorList>
    </citation>
    <scope>NUCLEOTIDE SEQUENCE</scope>
    <source>
        <strain evidence="8">LS3</strain>
    </source>
</reference>
<evidence type="ECO:0000313" key="8">
    <source>
        <dbReference type="EMBL" id="CDP38168.1"/>
    </source>
</evidence>
<feature type="transmembrane region" description="Helical" evidence="6">
    <location>
        <begin position="298"/>
        <end position="317"/>
    </location>
</feature>
<dbReference type="InterPro" id="IPR004712">
    <property type="entry name" value="Na+/H+_antiporter_fungi"/>
</dbReference>
<dbReference type="GO" id="GO:0005886">
    <property type="term" value="C:plasma membrane"/>
    <property type="evidence" value="ECO:0007669"/>
    <property type="project" value="InterPro"/>
</dbReference>
<feature type="compositionally biased region" description="Basic and acidic residues" evidence="5">
    <location>
        <begin position="432"/>
        <end position="445"/>
    </location>
</feature>
<feature type="transmembrane region" description="Helical" evidence="6">
    <location>
        <begin position="180"/>
        <end position="196"/>
    </location>
</feature>
<keyword evidence="3 6" id="KW-1133">Transmembrane helix</keyword>
<protein>
    <submittedName>
        <fullName evidence="8">ARAD1D28578p</fullName>
    </submittedName>
</protein>
<dbReference type="InterPro" id="IPR006153">
    <property type="entry name" value="Cation/H_exchanger_TM"/>
</dbReference>
<dbReference type="EMBL" id="HG937694">
    <property type="protein sequence ID" value="CDP38168.1"/>
    <property type="molecule type" value="Genomic_DNA"/>
</dbReference>
<evidence type="ECO:0000256" key="1">
    <source>
        <dbReference type="ARBA" id="ARBA00004141"/>
    </source>
</evidence>
<dbReference type="Pfam" id="PF00999">
    <property type="entry name" value="Na_H_Exchanger"/>
    <property type="match status" value="1"/>
</dbReference>
<feature type="transmembrane region" description="Helical" evidence="6">
    <location>
        <begin position="103"/>
        <end position="126"/>
    </location>
</feature>
<dbReference type="PhylomeDB" id="A0A060TB50"/>
<dbReference type="PANTHER" id="PTHR31382:SF1">
    <property type="entry name" value="SODIUM ION_PROTON EXCHANGER (EUROFUNG)"/>
    <property type="match status" value="1"/>
</dbReference>
<feature type="transmembrane region" description="Helical" evidence="6">
    <location>
        <begin position="17"/>
        <end position="35"/>
    </location>
</feature>
<evidence type="ECO:0000256" key="6">
    <source>
        <dbReference type="SAM" id="Phobius"/>
    </source>
</evidence>